<dbReference type="PANTHER" id="PTHR46539:SF25">
    <property type="entry name" value="(WILD MALAYSIAN BANANA) HYPOTHETICAL PROTEIN"/>
    <property type="match status" value="1"/>
</dbReference>
<protein>
    <recommendedName>
        <fullName evidence="10">RING-type domain-containing protein</fullName>
    </recommendedName>
</protein>
<reference evidence="11" key="1">
    <citation type="submission" date="2015-04" db="UniProtKB">
        <authorList>
            <consortium name="EnsemblPlants"/>
        </authorList>
    </citation>
    <scope>IDENTIFICATION</scope>
</reference>
<organism evidence="11">
    <name type="scientific">Oryza glumipatula</name>
    <dbReference type="NCBI Taxonomy" id="40148"/>
    <lineage>
        <taxon>Eukaryota</taxon>
        <taxon>Viridiplantae</taxon>
        <taxon>Streptophyta</taxon>
        <taxon>Embryophyta</taxon>
        <taxon>Tracheophyta</taxon>
        <taxon>Spermatophyta</taxon>
        <taxon>Magnoliopsida</taxon>
        <taxon>Liliopsida</taxon>
        <taxon>Poales</taxon>
        <taxon>Poaceae</taxon>
        <taxon>BOP clade</taxon>
        <taxon>Oryzoideae</taxon>
        <taxon>Oryzeae</taxon>
        <taxon>Oryzinae</taxon>
        <taxon>Oryza</taxon>
    </lineage>
</organism>
<keyword evidence="6 9" id="KW-1133">Transmembrane helix</keyword>
<dbReference type="AlphaFoldDB" id="A0A0D9YXS3"/>
<evidence type="ECO:0000256" key="7">
    <source>
        <dbReference type="ARBA" id="ARBA00023136"/>
    </source>
</evidence>
<dbReference type="GO" id="GO:0016567">
    <property type="term" value="P:protein ubiquitination"/>
    <property type="evidence" value="ECO:0007669"/>
    <property type="project" value="UniProtKB-UniPathway"/>
</dbReference>
<evidence type="ECO:0000256" key="9">
    <source>
        <dbReference type="SAM" id="Phobius"/>
    </source>
</evidence>
<evidence type="ECO:0000313" key="11">
    <source>
        <dbReference type="EnsemblPlants" id="OGLUM02G31860.1"/>
    </source>
</evidence>
<evidence type="ECO:0000256" key="4">
    <source>
        <dbReference type="ARBA" id="ARBA00022771"/>
    </source>
</evidence>
<feature type="domain" description="RING-type" evidence="10">
    <location>
        <begin position="251"/>
        <end position="293"/>
    </location>
</feature>
<dbReference type="PROSITE" id="PS50089">
    <property type="entry name" value="ZF_RING_2"/>
    <property type="match status" value="2"/>
</dbReference>
<feature type="transmembrane region" description="Helical" evidence="9">
    <location>
        <begin position="183"/>
        <end position="208"/>
    </location>
</feature>
<dbReference type="Proteomes" id="UP000026961">
    <property type="component" value="Chromosome 2"/>
</dbReference>
<feature type="transmembrane region" description="Helical" evidence="9">
    <location>
        <begin position="6"/>
        <end position="31"/>
    </location>
</feature>
<keyword evidence="7 9" id="KW-0472">Membrane</keyword>
<keyword evidence="4 8" id="KW-0863">Zinc-finger</keyword>
<dbReference type="PANTHER" id="PTHR46539">
    <property type="entry name" value="E3 UBIQUITIN-PROTEIN LIGASE ATL42"/>
    <property type="match status" value="1"/>
</dbReference>
<dbReference type="InterPro" id="IPR001841">
    <property type="entry name" value="Znf_RING"/>
</dbReference>
<dbReference type="UniPathway" id="UPA00143"/>
<evidence type="ECO:0000313" key="12">
    <source>
        <dbReference type="Proteomes" id="UP000026961"/>
    </source>
</evidence>
<evidence type="ECO:0000256" key="8">
    <source>
        <dbReference type="PROSITE-ProRule" id="PRU00175"/>
    </source>
</evidence>
<dbReference type="EnsemblPlants" id="OGLUM02G31860.1">
    <property type="protein sequence ID" value="OGLUM02G31860.1"/>
    <property type="gene ID" value="OGLUM02G31860"/>
</dbReference>
<dbReference type="Gramene" id="OGLUM02G31860.1">
    <property type="protein sequence ID" value="OGLUM02G31860.1"/>
    <property type="gene ID" value="OGLUM02G31860"/>
</dbReference>
<keyword evidence="3" id="KW-0479">Metal-binding</keyword>
<dbReference type="HOGENOM" id="CLU_919418_0_0_1"/>
<dbReference type="GO" id="GO:0008270">
    <property type="term" value="F:zinc ion binding"/>
    <property type="evidence" value="ECO:0007669"/>
    <property type="project" value="UniProtKB-KW"/>
</dbReference>
<evidence type="ECO:0000256" key="3">
    <source>
        <dbReference type="ARBA" id="ARBA00022723"/>
    </source>
</evidence>
<name>A0A0D9YXS3_9ORYZ</name>
<comment type="subcellular location">
    <subcellularLocation>
        <location evidence="1">Membrane</location>
    </subcellularLocation>
</comment>
<dbReference type="SMART" id="SM00184">
    <property type="entry name" value="RING"/>
    <property type="match status" value="2"/>
</dbReference>
<evidence type="ECO:0000256" key="1">
    <source>
        <dbReference type="ARBA" id="ARBA00004370"/>
    </source>
</evidence>
<evidence type="ECO:0000256" key="6">
    <source>
        <dbReference type="ARBA" id="ARBA00022989"/>
    </source>
</evidence>
<feature type="domain" description="RING-type" evidence="10">
    <location>
        <begin position="79"/>
        <end position="121"/>
    </location>
</feature>
<sequence length="320" mass="34500">MAAGATLSVLLLVAGVVLMLVLHVVVVFWALRRGVFLRGAFRVEERRDQRAAGLTPDEIAVLPCHERKEDGGGGGGGECAVCLEAFQAGDRCRVLPRCDHGFHARCVDSWLRQSRVCPICRAEVEVSGYAGKPAAAVAEASQATTLEIVTERLGGTERLEVSNVCEVHPLDSVDRMKGDNSNVFLVAGLSLVVVVHVLVLLWALWWGYGRSRLALARARVVGQHDVARGGLSTEQVGELPCHVVKEGAGECAVCLEAFRAGDRRRVLPRCEHGFHAQCVDSWLRVSRLCPICRAEVATSRGKEGDAPVAEAASLEIVAER</sequence>
<evidence type="ECO:0000259" key="10">
    <source>
        <dbReference type="PROSITE" id="PS50089"/>
    </source>
</evidence>
<dbReference type="STRING" id="40148.A0A0D9YXS3"/>
<dbReference type="InterPro" id="IPR013083">
    <property type="entry name" value="Znf_RING/FYVE/PHD"/>
</dbReference>
<accession>A0A0D9YXS3</accession>
<evidence type="ECO:0000256" key="2">
    <source>
        <dbReference type="ARBA" id="ARBA00022692"/>
    </source>
</evidence>
<dbReference type="Pfam" id="PF13639">
    <property type="entry name" value="zf-RING_2"/>
    <property type="match status" value="2"/>
</dbReference>
<proteinExistence type="predicted"/>
<keyword evidence="12" id="KW-1185">Reference proteome</keyword>
<dbReference type="eggNOG" id="KOG0800">
    <property type="taxonomic scope" value="Eukaryota"/>
</dbReference>
<reference evidence="11" key="2">
    <citation type="submission" date="2018-05" db="EMBL/GenBank/DDBJ databases">
        <title>OgluRS3 (Oryza glumaepatula Reference Sequence Version 3).</title>
        <authorList>
            <person name="Zhang J."/>
            <person name="Kudrna D."/>
            <person name="Lee S."/>
            <person name="Talag J."/>
            <person name="Welchert J."/>
            <person name="Wing R.A."/>
        </authorList>
    </citation>
    <scope>NUCLEOTIDE SEQUENCE [LARGE SCALE GENOMIC DNA]</scope>
</reference>
<dbReference type="SUPFAM" id="SSF57850">
    <property type="entry name" value="RING/U-box"/>
    <property type="match status" value="2"/>
</dbReference>
<dbReference type="GO" id="GO:0016020">
    <property type="term" value="C:membrane"/>
    <property type="evidence" value="ECO:0007669"/>
    <property type="project" value="UniProtKB-SubCell"/>
</dbReference>
<evidence type="ECO:0000256" key="5">
    <source>
        <dbReference type="ARBA" id="ARBA00022833"/>
    </source>
</evidence>
<dbReference type="Gene3D" id="3.30.40.10">
    <property type="entry name" value="Zinc/RING finger domain, C3HC4 (zinc finger)"/>
    <property type="match status" value="2"/>
</dbReference>
<keyword evidence="2 9" id="KW-0812">Transmembrane</keyword>
<keyword evidence="5" id="KW-0862">Zinc</keyword>